<dbReference type="EMBL" id="KN880458">
    <property type="protein sequence ID" value="KIY71134.1"/>
    <property type="molecule type" value="Genomic_DNA"/>
</dbReference>
<keyword evidence="11" id="KW-1185">Reference proteome</keyword>
<gene>
    <name evidence="10" type="ORF">CYLTODRAFT_487503</name>
</gene>
<proteinExistence type="predicted"/>
<keyword evidence="2" id="KW-0813">Transport</keyword>
<feature type="compositionally biased region" description="Polar residues" evidence="8">
    <location>
        <begin position="214"/>
        <end position="233"/>
    </location>
</feature>
<evidence type="ECO:0000256" key="9">
    <source>
        <dbReference type="SAM" id="Phobius"/>
    </source>
</evidence>
<evidence type="ECO:0000256" key="4">
    <source>
        <dbReference type="ARBA" id="ARBA00022692"/>
    </source>
</evidence>
<feature type="transmembrane region" description="Helical" evidence="9">
    <location>
        <begin position="76"/>
        <end position="96"/>
    </location>
</feature>
<dbReference type="OrthoDB" id="1368at2759"/>
<evidence type="ECO:0000256" key="6">
    <source>
        <dbReference type="ARBA" id="ARBA00023065"/>
    </source>
</evidence>
<feature type="compositionally biased region" description="Low complexity" evidence="8">
    <location>
        <begin position="234"/>
        <end position="244"/>
    </location>
</feature>
<evidence type="ECO:0000256" key="1">
    <source>
        <dbReference type="ARBA" id="ARBA00004651"/>
    </source>
</evidence>
<evidence type="ECO:0000256" key="3">
    <source>
        <dbReference type="ARBA" id="ARBA00022475"/>
    </source>
</evidence>
<dbReference type="Pfam" id="PF25539">
    <property type="entry name" value="Bestrophin_2"/>
    <property type="match status" value="2"/>
</dbReference>
<keyword evidence="7 9" id="KW-0472">Membrane</keyword>
<keyword evidence="3" id="KW-1003">Cell membrane</keyword>
<feature type="transmembrane region" description="Helical" evidence="9">
    <location>
        <begin position="51"/>
        <end position="70"/>
    </location>
</feature>
<dbReference type="Proteomes" id="UP000054007">
    <property type="component" value="Unassembled WGS sequence"/>
</dbReference>
<evidence type="ECO:0000256" key="5">
    <source>
        <dbReference type="ARBA" id="ARBA00022989"/>
    </source>
</evidence>
<evidence type="ECO:0000256" key="8">
    <source>
        <dbReference type="SAM" id="MobiDB-lite"/>
    </source>
</evidence>
<reference evidence="10 11" key="1">
    <citation type="journal article" date="2015" name="Fungal Genet. Biol.">
        <title>Evolution of novel wood decay mechanisms in Agaricales revealed by the genome sequences of Fistulina hepatica and Cylindrobasidium torrendii.</title>
        <authorList>
            <person name="Floudas D."/>
            <person name="Held B.W."/>
            <person name="Riley R."/>
            <person name="Nagy L.G."/>
            <person name="Koehler G."/>
            <person name="Ransdell A.S."/>
            <person name="Younus H."/>
            <person name="Chow J."/>
            <person name="Chiniquy J."/>
            <person name="Lipzen A."/>
            <person name="Tritt A."/>
            <person name="Sun H."/>
            <person name="Haridas S."/>
            <person name="LaButti K."/>
            <person name="Ohm R.A."/>
            <person name="Kues U."/>
            <person name="Blanchette R.A."/>
            <person name="Grigoriev I.V."/>
            <person name="Minto R.E."/>
            <person name="Hibbett D.S."/>
        </authorList>
    </citation>
    <scope>NUCLEOTIDE SEQUENCE [LARGE SCALE GENOMIC DNA]</scope>
    <source>
        <strain evidence="10 11">FP15055 ss-10</strain>
    </source>
</reference>
<name>A0A0D7BLV2_9AGAR</name>
<evidence type="ECO:0000313" key="11">
    <source>
        <dbReference type="Proteomes" id="UP000054007"/>
    </source>
</evidence>
<dbReference type="PANTHER" id="PTHR33281">
    <property type="entry name" value="UPF0187 PROTEIN YNEE"/>
    <property type="match status" value="1"/>
</dbReference>
<sequence length="557" mass="62278">MSNSRNKRSLTGRHALLPAIQPNGSVSPLARRQPYDLVAWTFGRGSVIWRIWPAVTFHTLFAALVVFLQMRSYLELGVPNVLLTVLGVCIGFVISYRASSGYDRYWTGRTYWSDVMKNTRAIGRLIWFHVPPVVSSRTPEEVASGQLNRSKEEMVKVMAEKRMALDLVKGFAVALKHHLRGEDGIYYEDLYHLIRPLHNHDHTEDQKINAAMSSAVQSPSRARQITTSPALRTSASVSSSSSHSASDRDPVIPPINAYGTFRPMTYTNPSTTSVGSGHRLQAAMPNSTTGKDVLSQVDSDLVPFGSVVTIIRNLFRKHEDEDEEDEEDEENLPGFGVGFKDPYNAYSSQRKWRGSETFTNAGVHHPRLDGHKRHPVVATQGDENLPLEILRCLSEWFSVLELRASVPGSSMGSMIGLLANMEDNLTALERILTTPLPFVYSVHIRHTLWIYLFALPFQLVTSFGWYAIPGVSIASFIYIGFLAAGEEIEQPFGYDENDLDMDMFCQQIIHPEIERLKQSPCLNAYMGDQEGKTTRASVVRRSSVVKRTTDGEDGGLI</sequence>
<dbReference type="AlphaFoldDB" id="A0A0D7BLV2"/>
<keyword evidence="4 9" id="KW-0812">Transmembrane</keyword>
<dbReference type="GO" id="GO:0005254">
    <property type="term" value="F:chloride channel activity"/>
    <property type="evidence" value="ECO:0007669"/>
    <property type="project" value="InterPro"/>
</dbReference>
<dbReference type="InterPro" id="IPR044669">
    <property type="entry name" value="YneE/VCCN1/2-like"/>
</dbReference>
<dbReference type="PANTHER" id="PTHR33281:SF19">
    <property type="entry name" value="VOLTAGE-DEPENDENT ANION CHANNEL-FORMING PROTEIN YNEE"/>
    <property type="match status" value="1"/>
</dbReference>
<comment type="subcellular location">
    <subcellularLocation>
        <location evidence="1">Cell membrane</location>
        <topology evidence="1">Multi-pass membrane protein</topology>
    </subcellularLocation>
</comment>
<evidence type="ECO:0000256" key="7">
    <source>
        <dbReference type="ARBA" id="ARBA00023136"/>
    </source>
</evidence>
<keyword evidence="5 9" id="KW-1133">Transmembrane helix</keyword>
<organism evidence="10 11">
    <name type="scientific">Cylindrobasidium torrendii FP15055 ss-10</name>
    <dbReference type="NCBI Taxonomy" id="1314674"/>
    <lineage>
        <taxon>Eukaryota</taxon>
        <taxon>Fungi</taxon>
        <taxon>Dikarya</taxon>
        <taxon>Basidiomycota</taxon>
        <taxon>Agaricomycotina</taxon>
        <taxon>Agaricomycetes</taxon>
        <taxon>Agaricomycetidae</taxon>
        <taxon>Agaricales</taxon>
        <taxon>Marasmiineae</taxon>
        <taxon>Physalacriaceae</taxon>
        <taxon>Cylindrobasidium</taxon>
    </lineage>
</organism>
<accession>A0A0D7BLV2</accession>
<keyword evidence="6" id="KW-0406">Ion transport</keyword>
<dbReference type="STRING" id="1314674.A0A0D7BLV2"/>
<evidence type="ECO:0000313" key="10">
    <source>
        <dbReference type="EMBL" id="KIY71134.1"/>
    </source>
</evidence>
<dbReference type="GO" id="GO:0005886">
    <property type="term" value="C:plasma membrane"/>
    <property type="evidence" value="ECO:0007669"/>
    <property type="project" value="UniProtKB-SubCell"/>
</dbReference>
<evidence type="ECO:0000256" key="2">
    <source>
        <dbReference type="ARBA" id="ARBA00022448"/>
    </source>
</evidence>
<protein>
    <submittedName>
        <fullName evidence="10">UPF0187-domain-containing protein</fullName>
    </submittedName>
</protein>
<feature type="region of interest" description="Disordered" evidence="8">
    <location>
        <begin position="214"/>
        <end position="253"/>
    </location>
</feature>